<dbReference type="Proteomes" id="UP000186817">
    <property type="component" value="Unassembled WGS sequence"/>
</dbReference>
<sequence length="116" mass="13005">MVHESRLSSEAMLVKAKPFQRQLWRHLRRCSASQARESIDKLSLHSVVLSKSQGMEKDLNALESELARSARKQDLMKIKKKWNLNPPCGSRVACPHFTLNSSADPLSSSQSCADAQ</sequence>
<dbReference type="AlphaFoldDB" id="A0A1Q9DS00"/>
<accession>A0A1Q9DS00</accession>
<evidence type="ECO:0000313" key="2">
    <source>
        <dbReference type="Proteomes" id="UP000186817"/>
    </source>
</evidence>
<organism evidence="1 2">
    <name type="scientific">Symbiodinium microadriaticum</name>
    <name type="common">Dinoflagellate</name>
    <name type="synonym">Zooxanthella microadriatica</name>
    <dbReference type="NCBI Taxonomy" id="2951"/>
    <lineage>
        <taxon>Eukaryota</taxon>
        <taxon>Sar</taxon>
        <taxon>Alveolata</taxon>
        <taxon>Dinophyceae</taxon>
        <taxon>Suessiales</taxon>
        <taxon>Symbiodiniaceae</taxon>
        <taxon>Symbiodinium</taxon>
    </lineage>
</organism>
<proteinExistence type="predicted"/>
<keyword evidence="2" id="KW-1185">Reference proteome</keyword>
<reference evidence="1 2" key="1">
    <citation type="submission" date="2016-02" db="EMBL/GenBank/DDBJ databases">
        <title>Genome analysis of coral dinoflagellate symbionts highlights evolutionary adaptations to a symbiotic lifestyle.</title>
        <authorList>
            <person name="Aranda M."/>
            <person name="Li Y."/>
            <person name="Liew Y.J."/>
            <person name="Baumgarten S."/>
            <person name="Simakov O."/>
            <person name="Wilson M."/>
            <person name="Piel J."/>
            <person name="Ashoor H."/>
            <person name="Bougouffa S."/>
            <person name="Bajic V.B."/>
            <person name="Ryu T."/>
            <person name="Ravasi T."/>
            <person name="Bayer T."/>
            <person name="Micklem G."/>
            <person name="Kim H."/>
            <person name="Bhak J."/>
            <person name="Lajeunesse T.C."/>
            <person name="Voolstra C.R."/>
        </authorList>
    </citation>
    <scope>NUCLEOTIDE SEQUENCE [LARGE SCALE GENOMIC DNA]</scope>
    <source>
        <strain evidence="1 2">CCMP2467</strain>
    </source>
</reference>
<evidence type="ECO:0000313" key="1">
    <source>
        <dbReference type="EMBL" id="OLP97960.1"/>
    </source>
</evidence>
<comment type="caution">
    <text evidence="1">The sequence shown here is derived from an EMBL/GenBank/DDBJ whole genome shotgun (WGS) entry which is preliminary data.</text>
</comment>
<gene>
    <name evidence="1" type="ORF">AK812_SmicGene19658</name>
</gene>
<dbReference type="OrthoDB" id="440429at2759"/>
<dbReference type="EMBL" id="LSRX01000414">
    <property type="protein sequence ID" value="OLP97960.1"/>
    <property type="molecule type" value="Genomic_DNA"/>
</dbReference>
<name>A0A1Q9DS00_SYMMI</name>
<protein>
    <submittedName>
        <fullName evidence="1">Uncharacterized protein</fullName>
    </submittedName>
</protein>